<name>A0A0A9D414_ARUDO</name>
<dbReference type="InterPro" id="IPR023299">
    <property type="entry name" value="ATPase_P-typ_cyto_dom_N"/>
</dbReference>
<dbReference type="EMBL" id="GBRH01217505">
    <property type="protein sequence ID" value="JAD80390.1"/>
    <property type="molecule type" value="Transcribed_RNA"/>
</dbReference>
<proteinExistence type="predicted"/>
<sequence>MGIASWGTFALEDLANMDAILFNMIGTLTCNKPCFDKDKVEVYADGIDQDRAILLAARASKAHNELYKEPIDAAILGLIDDLEQVRVDIEVIAHHCCFFLAMTMMSRH</sequence>
<dbReference type="InterPro" id="IPR023214">
    <property type="entry name" value="HAD_sf"/>
</dbReference>
<protein>
    <submittedName>
        <fullName evidence="1">AHA1</fullName>
    </submittedName>
</protein>
<reference evidence="1" key="1">
    <citation type="submission" date="2014-09" db="EMBL/GenBank/DDBJ databases">
        <authorList>
            <person name="Magalhaes I.L.F."/>
            <person name="Oliveira U."/>
            <person name="Santos F.R."/>
            <person name="Vidigal T.H.D.A."/>
            <person name="Brescovit A.D."/>
            <person name="Santos A.J."/>
        </authorList>
    </citation>
    <scope>NUCLEOTIDE SEQUENCE</scope>
    <source>
        <tissue evidence="1">Shoot tissue taken approximately 20 cm above the soil surface</tissue>
    </source>
</reference>
<organism evidence="1">
    <name type="scientific">Arundo donax</name>
    <name type="common">Giant reed</name>
    <name type="synonym">Donax arundinaceus</name>
    <dbReference type="NCBI Taxonomy" id="35708"/>
    <lineage>
        <taxon>Eukaryota</taxon>
        <taxon>Viridiplantae</taxon>
        <taxon>Streptophyta</taxon>
        <taxon>Embryophyta</taxon>
        <taxon>Tracheophyta</taxon>
        <taxon>Spermatophyta</taxon>
        <taxon>Magnoliopsida</taxon>
        <taxon>Liliopsida</taxon>
        <taxon>Poales</taxon>
        <taxon>Poaceae</taxon>
        <taxon>PACMAD clade</taxon>
        <taxon>Arundinoideae</taxon>
        <taxon>Arundineae</taxon>
        <taxon>Arundo</taxon>
    </lineage>
</organism>
<dbReference type="GO" id="GO:0000166">
    <property type="term" value="F:nucleotide binding"/>
    <property type="evidence" value="ECO:0007669"/>
    <property type="project" value="InterPro"/>
</dbReference>
<evidence type="ECO:0000313" key="1">
    <source>
        <dbReference type="EMBL" id="JAD80390.1"/>
    </source>
</evidence>
<dbReference type="Gene3D" id="3.40.1110.10">
    <property type="entry name" value="Calcium-transporting ATPase, cytoplasmic domain N"/>
    <property type="match status" value="1"/>
</dbReference>
<dbReference type="AlphaFoldDB" id="A0A0A9D414"/>
<dbReference type="Gene3D" id="3.40.50.1000">
    <property type="entry name" value="HAD superfamily/HAD-like"/>
    <property type="match status" value="1"/>
</dbReference>
<reference evidence="1" key="2">
    <citation type="journal article" date="2015" name="Data Brief">
        <title>Shoot transcriptome of the giant reed, Arundo donax.</title>
        <authorList>
            <person name="Barrero R.A."/>
            <person name="Guerrero F.D."/>
            <person name="Moolhuijzen P."/>
            <person name="Goolsby J.A."/>
            <person name="Tidwell J."/>
            <person name="Bellgard S.E."/>
            <person name="Bellgard M.I."/>
        </authorList>
    </citation>
    <scope>NUCLEOTIDE SEQUENCE</scope>
    <source>
        <tissue evidence="1">Shoot tissue taken approximately 20 cm above the soil surface</tissue>
    </source>
</reference>
<accession>A0A0A9D414</accession>